<feature type="domain" description="3-hydroxyacyl-CoA dehydrogenase C-terminal" evidence="14">
    <location>
        <begin position="484"/>
        <end position="539"/>
    </location>
</feature>
<evidence type="ECO:0000259" key="15">
    <source>
        <dbReference type="Pfam" id="PF02737"/>
    </source>
</evidence>
<dbReference type="GO" id="GO:0070403">
    <property type="term" value="F:NAD+ binding"/>
    <property type="evidence" value="ECO:0007669"/>
    <property type="project" value="InterPro"/>
</dbReference>
<feature type="domain" description="3-hydroxyacyl-CoA dehydrogenase NAD binding" evidence="15">
    <location>
        <begin position="304"/>
        <end position="479"/>
    </location>
</feature>
<dbReference type="UniPathway" id="UPA00659"/>
<accession>A0A437H0W9</accession>
<evidence type="ECO:0000256" key="4">
    <source>
        <dbReference type="ARBA" id="ARBA00022832"/>
    </source>
</evidence>
<evidence type="ECO:0000256" key="13">
    <source>
        <dbReference type="ARBA" id="ARBA00049556"/>
    </source>
</evidence>
<dbReference type="CDD" id="cd06558">
    <property type="entry name" value="crotonase-like"/>
    <property type="match status" value="1"/>
</dbReference>
<keyword evidence="17" id="KW-1185">Reference proteome</keyword>
<dbReference type="InterPro" id="IPR006108">
    <property type="entry name" value="3HC_DH_C"/>
</dbReference>
<keyword evidence="5" id="KW-0442">Lipid degradation</keyword>
<dbReference type="InterPro" id="IPR029045">
    <property type="entry name" value="ClpP/crotonase-like_dom_sf"/>
</dbReference>
<dbReference type="RefSeq" id="WP_127611468.1">
    <property type="nucleotide sequence ID" value="NZ_RXOL01000001.1"/>
</dbReference>
<dbReference type="Proteomes" id="UP000283003">
    <property type="component" value="Unassembled WGS sequence"/>
</dbReference>
<dbReference type="Gene3D" id="1.10.1040.50">
    <property type="match status" value="1"/>
</dbReference>
<keyword evidence="12" id="KW-0511">Multifunctional enzyme</keyword>
<keyword evidence="10" id="KW-0413">Isomerase</keyword>
<dbReference type="GO" id="GO:0016853">
    <property type="term" value="F:isomerase activity"/>
    <property type="evidence" value="ECO:0007669"/>
    <property type="project" value="UniProtKB-KW"/>
</dbReference>
<dbReference type="Gene3D" id="3.90.226.10">
    <property type="entry name" value="2-enoyl-CoA Hydratase, Chain A, domain 1"/>
    <property type="match status" value="1"/>
</dbReference>
<name>A0A437H0W9_9SPHN</name>
<evidence type="ECO:0000256" key="9">
    <source>
        <dbReference type="ARBA" id="ARBA00023140"/>
    </source>
</evidence>
<dbReference type="PANTHER" id="PTHR23309">
    <property type="entry name" value="3-HYDROXYACYL-COA DEHYROGENASE"/>
    <property type="match status" value="1"/>
</dbReference>
<comment type="subcellular location">
    <subcellularLocation>
        <location evidence="1">Peroxisome</location>
    </subcellularLocation>
</comment>
<dbReference type="SUPFAM" id="SSF48179">
    <property type="entry name" value="6-phosphogluconate dehydrogenase C-terminal domain-like"/>
    <property type="match status" value="2"/>
</dbReference>
<dbReference type="Pfam" id="PF00725">
    <property type="entry name" value="3HCDH"/>
    <property type="match status" value="1"/>
</dbReference>
<dbReference type="Gene3D" id="3.40.50.720">
    <property type="entry name" value="NAD(P)-binding Rossmann-like Domain"/>
    <property type="match status" value="1"/>
</dbReference>
<keyword evidence="7" id="KW-0520">NAD</keyword>
<protein>
    <submittedName>
        <fullName evidence="16">3-hydroxyacyl-CoA dehydrogenase</fullName>
    </submittedName>
</protein>
<evidence type="ECO:0000256" key="5">
    <source>
        <dbReference type="ARBA" id="ARBA00022963"/>
    </source>
</evidence>
<evidence type="ECO:0000256" key="7">
    <source>
        <dbReference type="ARBA" id="ARBA00023027"/>
    </source>
</evidence>
<sequence>MSEALSDTVTLSIENGVAVVLIDNPPVNALGLSVRQGLSAAADRIAGDDAIKAAVISAKGRTFPAGADIAEFAIGMREPWLPGVIQKIESLEKPVVAAIFGTALGGGLELALGCHYRVAAMSAKMGLPEVQLGLLPGAGGTQRLPRLIGAERALQMMATGKPVKAPVAKQMGLVDKVVADDTLMAEAAAMATAAIAHEGPLPRVSEKDDVIAKDKADAGLFDRFVAENGRLFRGVIAPEQILHSVKAAVSLPFAEGMKAEAENFGKLFTSDQSRALRHVFFAMRETTKVPDIAKDTPLIDVKSVGVIGAGTMGGGIAMCFANIGIPVKIVEVKAEALERGLGVIRKNYEGTAKKGRLTAEDVETRMGLLTGTLDMEDLSDVDLVIEAVFESMEIKEKVFSRLDKICKPGAIMASNTSFLDIDHIATFTSRPEMVLGLHYFSPANVMPLLEVVRGAKSSDSVVATGMKLATKIGKTPVLARVCDGFIANRLMYPYMVSSQEMLLAGTPMQVIDAAMRDYGFAMGPIALLDLIGLDVITFPGEMTMTGELVAQERRGQKLNGGFYDYDEKRKGTPSPAALDIVDKVRKHRGIAGDHELSPEQVVAGLLYPVVHEGAKILEEGIALRAGDIDVAAILGYNWPAYQGGPMCWADIHGLSKIVAGLEAMGLKPAELLKNLAAEGGSFT</sequence>
<dbReference type="PANTHER" id="PTHR23309:SF49">
    <property type="entry name" value="PEROXISOMAL BIFUNCTIONAL ENZYME"/>
    <property type="match status" value="1"/>
</dbReference>
<evidence type="ECO:0000256" key="10">
    <source>
        <dbReference type="ARBA" id="ARBA00023235"/>
    </source>
</evidence>
<keyword evidence="9" id="KW-0576">Peroxisome</keyword>
<dbReference type="OrthoDB" id="9771883at2"/>
<keyword evidence="11" id="KW-0456">Lyase</keyword>
<comment type="catalytic activity">
    <reaction evidence="13">
        <text>a (3S)-3-hydroxyacyl-CoA + NAD(+) = a 3-oxoacyl-CoA + NADH + H(+)</text>
        <dbReference type="Rhea" id="RHEA:22432"/>
        <dbReference type="ChEBI" id="CHEBI:15378"/>
        <dbReference type="ChEBI" id="CHEBI:57318"/>
        <dbReference type="ChEBI" id="CHEBI:57540"/>
        <dbReference type="ChEBI" id="CHEBI:57945"/>
        <dbReference type="ChEBI" id="CHEBI:90726"/>
        <dbReference type="EC" id="1.1.1.35"/>
    </reaction>
</comment>
<proteinExistence type="predicted"/>
<gene>
    <name evidence="16" type="ORF">EKN06_03530</name>
</gene>
<reference evidence="16 17" key="1">
    <citation type="submission" date="2018-12" db="EMBL/GenBank/DDBJ databases">
        <title>Croceicoccus ponticola sp. nov., a lipolytic bacterium isolated from seawater.</title>
        <authorList>
            <person name="Yoon J.-H."/>
        </authorList>
    </citation>
    <scope>NUCLEOTIDE SEQUENCE [LARGE SCALE GENOMIC DNA]</scope>
    <source>
        <strain evidence="16 17">GM-16</strain>
    </source>
</reference>
<evidence type="ECO:0000256" key="12">
    <source>
        <dbReference type="ARBA" id="ARBA00023268"/>
    </source>
</evidence>
<dbReference type="EMBL" id="RXOL01000001">
    <property type="protein sequence ID" value="RVQ69275.1"/>
    <property type="molecule type" value="Genomic_DNA"/>
</dbReference>
<dbReference type="InterPro" id="IPR006176">
    <property type="entry name" value="3-OHacyl-CoA_DH_NAD-bd"/>
</dbReference>
<evidence type="ECO:0000313" key="17">
    <source>
        <dbReference type="Proteomes" id="UP000283003"/>
    </source>
</evidence>
<dbReference type="Pfam" id="PF00378">
    <property type="entry name" value="ECH_1"/>
    <property type="match status" value="1"/>
</dbReference>
<evidence type="ECO:0000256" key="8">
    <source>
        <dbReference type="ARBA" id="ARBA00023098"/>
    </source>
</evidence>
<evidence type="ECO:0000256" key="3">
    <source>
        <dbReference type="ARBA" id="ARBA00011245"/>
    </source>
</evidence>
<evidence type="ECO:0000256" key="2">
    <source>
        <dbReference type="ARBA" id="ARBA00005005"/>
    </source>
</evidence>
<evidence type="ECO:0000256" key="11">
    <source>
        <dbReference type="ARBA" id="ARBA00023239"/>
    </source>
</evidence>
<evidence type="ECO:0000256" key="6">
    <source>
        <dbReference type="ARBA" id="ARBA00023002"/>
    </source>
</evidence>
<keyword evidence="4" id="KW-0276">Fatty acid metabolism</keyword>
<evidence type="ECO:0000259" key="14">
    <source>
        <dbReference type="Pfam" id="PF00725"/>
    </source>
</evidence>
<evidence type="ECO:0000313" key="16">
    <source>
        <dbReference type="EMBL" id="RVQ69275.1"/>
    </source>
</evidence>
<evidence type="ECO:0000256" key="1">
    <source>
        <dbReference type="ARBA" id="ARBA00004275"/>
    </source>
</evidence>
<comment type="caution">
    <text evidence="16">The sequence shown here is derived from an EMBL/GenBank/DDBJ whole genome shotgun (WGS) entry which is preliminary data.</text>
</comment>
<keyword evidence="6" id="KW-0560">Oxidoreductase</keyword>
<dbReference type="GO" id="GO:0006635">
    <property type="term" value="P:fatty acid beta-oxidation"/>
    <property type="evidence" value="ECO:0007669"/>
    <property type="project" value="UniProtKB-UniPathway"/>
</dbReference>
<dbReference type="SUPFAM" id="SSF52096">
    <property type="entry name" value="ClpP/crotonase"/>
    <property type="match status" value="1"/>
</dbReference>
<dbReference type="InterPro" id="IPR008927">
    <property type="entry name" value="6-PGluconate_DH-like_C_sf"/>
</dbReference>
<dbReference type="GO" id="GO:0003857">
    <property type="term" value="F:(3S)-3-hydroxyacyl-CoA dehydrogenase (NAD+) activity"/>
    <property type="evidence" value="ECO:0007669"/>
    <property type="project" value="UniProtKB-EC"/>
</dbReference>
<dbReference type="InterPro" id="IPR036291">
    <property type="entry name" value="NAD(P)-bd_dom_sf"/>
</dbReference>
<keyword evidence="8" id="KW-0443">Lipid metabolism</keyword>
<dbReference type="AlphaFoldDB" id="A0A437H0W9"/>
<organism evidence="16 17">
    <name type="scientific">Croceicoccus ponticola</name>
    <dbReference type="NCBI Taxonomy" id="2217664"/>
    <lineage>
        <taxon>Bacteria</taxon>
        <taxon>Pseudomonadati</taxon>
        <taxon>Pseudomonadota</taxon>
        <taxon>Alphaproteobacteria</taxon>
        <taxon>Sphingomonadales</taxon>
        <taxon>Erythrobacteraceae</taxon>
        <taxon>Croceicoccus</taxon>
    </lineage>
</organism>
<dbReference type="InterPro" id="IPR001753">
    <property type="entry name" value="Enoyl-CoA_hydra/iso"/>
</dbReference>
<dbReference type="FunFam" id="3.40.50.720:FF:000009">
    <property type="entry name" value="Fatty oxidation complex, alpha subunit"/>
    <property type="match status" value="1"/>
</dbReference>
<dbReference type="Pfam" id="PF02737">
    <property type="entry name" value="3HCDH_N"/>
    <property type="match status" value="1"/>
</dbReference>
<dbReference type="GO" id="GO:0004300">
    <property type="term" value="F:enoyl-CoA hydratase activity"/>
    <property type="evidence" value="ECO:0007669"/>
    <property type="project" value="UniProtKB-ARBA"/>
</dbReference>
<dbReference type="SUPFAM" id="SSF51735">
    <property type="entry name" value="NAD(P)-binding Rossmann-fold domains"/>
    <property type="match status" value="1"/>
</dbReference>
<comment type="subunit">
    <text evidence="3">Monomer.</text>
</comment>
<comment type="pathway">
    <text evidence="2">Lipid metabolism; fatty acid beta-oxidation.</text>
</comment>